<evidence type="ECO:0000313" key="2">
    <source>
        <dbReference type="Proteomes" id="UP000310158"/>
    </source>
</evidence>
<dbReference type="PANTHER" id="PTHR14614">
    <property type="entry name" value="HEPATOCELLULAR CARCINOMA-ASSOCIATED ANTIGEN"/>
    <property type="match status" value="1"/>
</dbReference>
<dbReference type="InterPro" id="IPR029063">
    <property type="entry name" value="SAM-dependent_MTases_sf"/>
</dbReference>
<organism evidence="1 2">
    <name type="scientific">Bondarzewia mesenterica</name>
    <dbReference type="NCBI Taxonomy" id="1095465"/>
    <lineage>
        <taxon>Eukaryota</taxon>
        <taxon>Fungi</taxon>
        <taxon>Dikarya</taxon>
        <taxon>Basidiomycota</taxon>
        <taxon>Agaricomycotina</taxon>
        <taxon>Agaricomycetes</taxon>
        <taxon>Russulales</taxon>
        <taxon>Bondarzewiaceae</taxon>
        <taxon>Bondarzewia</taxon>
    </lineage>
</organism>
<evidence type="ECO:0000313" key="1">
    <source>
        <dbReference type="EMBL" id="THH14992.1"/>
    </source>
</evidence>
<accession>A0A4S4LRI7</accession>
<dbReference type="AlphaFoldDB" id="A0A4S4LRI7"/>
<dbReference type="InterPro" id="IPR019410">
    <property type="entry name" value="Methyltransf_16"/>
</dbReference>
<dbReference type="Gene3D" id="3.40.50.150">
    <property type="entry name" value="Vaccinia Virus protein VP39"/>
    <property type="match status" value="1"/>
</dbReference>
<dbReference type="EMBL" id="SGPL01000236">
    <property type="protein sequence ID" value="THH14992.1"/>
    <property type="molecule type" value="Genomic_DNA"/>
</dbReference>
<sequence>MDQTDPEDILSSSLETLYDYAPITQSSAGSVFTYTRPLTPSSCLDPASQVLTINLITPDTQAKNWSLHASSIWVSSLFLADHLEDLHLDRRSSSACPLQVLELGAGAGLPSILISRLNSHVFVTASDYPDADLIRALEDNVKRNNAADRCRVVPFAWGSDIIKLIPEPQAQFCIGDEFVHLPGFDAIVAADTLWNPELHQLFIDTLCRAMTKTADARAYLVAGLHTGRYTIQAFLNAVLKVGLEVEEALERELKGDGKRGWMVERAEEEDERERRRWVVWIVLKWGHEAF</sequence>
<dbReference type="PANTHER" id="PTHR14614:SF104">
    <property type="entry name" value="N-METHYLTRANSFERASE, PUTATIVE (AFU_ORTHOLOGUE AFUA_1G17750)-RELATED"/>
    <property type="match status" value="1"/>
</dbReference>
<reference evidence="1 2" key="1">
    <citation type="submission" date="2019-02" db="EMBL/GenBank/DDBJ databases">
        <title>Genome sequencing of the rare red list fungi Bondarzewia mesenterica.</title>
        <authorList>
            <person name="Buettner E."/>
            <person name="Kellner H."/>
        </authorList>
    </citation>
    <scope>NUCLEOTIDE SEQUENCE [LARGE SCALE GENOMIC DNA]</scope>
    <source>
        <strain evidence="1 2">DSM 108281</strain>
    </source>
</reference>
<comment type="caution">
    <text evidence="1">The sequence shown here is derived from an EMBL/GenBank/DDBJ whole genome shotgun (WGS) entry which is preliminary data.</text>
</comment>
<dbReference type="Pfam" id="PF10294">
    <property type="entry name" value="Methyltransf_16"/>
    <property type="match status" value="1"/>
</dbReference>
<dbReference type="OrthoDB" id="407325at2759"/>
<dbReference type="Proteomes" id="UP000310158">
    <property type="component" value="Unassembled WGS sequence"/>
</dbReference>
<proteinExistence type="predicted"/>
<gene>
    <name evidence="1" type="ORF">EW146_g5421</name>
</gene>
<dbReference type="GO" id="GO:0005737">
    <property type="term" value="C:cytoplasm"/>
    <property type="evidence" value="ECO:0007669"/>
    <property type="project" value="TreeGrafter"/>
</dbReference>
<keyword evidence="2" id="KW-1185">Reference proteome</keyword>
<dbReference type="SUPFAM" id="SSF53335">
    <property type="entry name" value="S-adenosyl-L-methionine-dependent methyltransferases"/>
    <property type="match status" value="1"/>
</dbReference>
<dbReference type="GO" id="GO:0008757">
    <property type="term" value="F:S-adenosylmethionine-dependent methyltransferase activity"/>
    <property type="evidence" value="ECO:0007669"/>
    <property type="project" value="UniProtKB-ARBA"/>
</dbReference>
<name>A0A4S4LRI7_9AGAM</name>
<protein>
    <submittedName>
        <fullName evidence="1">Uncharacterized protein</fullName>
    </submittedName>
</protein>